<gene>
    <name evidence="5" type="ordered locus">Pedsa_2431</name>
</gene>
<dbReference type="InterPro" id="IPR029056">
    <property type="entry name" value="Ribokinase-like"/>
</dbReference>
<proteinExistence type="inferred from homology"/>
<dbReference type="KEGG" id="psn:Pedsa_2431"/>
<keyword evidence="3" id="KW-0418">Kinase</keyword>
<dbReference type="eggNOG" id="COG0524">
    <property type="taxonomic scope" value="Bacteria"/>
</dbReference>
<reference evidence="5 6" key="1">
    <citation type="journal article" date="2011" name="Stand. Genomic Sci.">
        <title>Complete genome sequence of the gliding, heparinolytic Pedobacter saltans type strain (113).</title>
        <authorList>
            <person name="Liolios K."/>
            <person name="Sikorski J."/>
            <person name="Lu M."/>
            <person name="Nolan M."/>
            <person name="Lapidus A."/>
            <person name="Lucas S."/>
            <person name="Hammon N."/>
            <person name="Deshpande S."/>
            <person name="Cheng J.F."/>
            <person name="Tapia R."/>
            <person name="Han C."/>
            <person name="Goodwin L."/>
            <person name="Pitluck S."/>
            <person name="Huntemann M."/>
            <person name="Ivanova N."/>
            <person name="Pagani I."/>
            <person name="Mavromatis K."/>
            <person name="Ovchinikova G."/>
            <person name="Pati A."/>
            <person name="Chen A."/>
            <person name="Palaniappan K."/>
            <person name="Land M."/>
            <person name="Hauser L."/>
            <person name="Brambilla E.M."/>
            <person name="Kotsyurbenko O."/>
            <person name="Rohde M."/>
            <person name="Tindall B.J."/>
            <person name="Abt B."/>
            <person name="Goker M."/>
            <person name="Detter J.C."/>
            <person name="Woyke T."/>
            <person name="Bristow J."/>
            <person name="Eisen J.A."/>
            <person name="Markowitz V."/>
            <person name="Hugenholtz P."/>
            <person name="Klenk H.P."/>
            <person name="Kyrpides N.C."/>
        </authorList>
    </citation>
    <scope>NUCLEOTIDE SEQUENCE [LARGE SCALE GENOMIC DNA]</scope>
    <source>
        <strain evidence="6">ATCC 51119 / DSM 12145 / JCM 21818 / LMG 10337 / NBRC 100064 / NCIMB 13643</strain>
    </source>
</reference>
<dbReference type="RefSeq" id="WP_013633463.1">
    <property type="nucleotide sequence ID" value="NC_015177.1"/>
</dbReference>
<evidence type="ECO:0000256" key="3">
    <source>
        <dbReference type="ARBA" id="ARBA00022777"/>
    </source>
</evidence>
<dbReference type="STRING" id="762903.Pedsa_2431"/>
<accession>F0SE52</accession>
<evidence type="ECO:0000313" key="6">
    <source>
        <dbReference type="Proteomes" id="UP000000310"/>
    </source>
</evidence>
<evidence type="ECO:0000259" key="4">
    <source>
        <dbReference type="Pfam" id="PF00294"/>
    </source>
</evidence>
<evidence type="ECO:0000256" key="1">
    <source>
        <dbReference type="ARBA" id="ARBA00010688"/>
    </source>
</evidence>
<dbReference type="Gene3D" id="3.40.1190.20">
    <property type="match status" value="1"/>
</dbReference>
<dbReference type="PANTHER" id="PTHR43085">
    <property type="entry name" value="HEXOKINASE FAMILY MEMBER"/>
    <property type="match status" value="1"/>
</dbReference>
<feature type="domain" description="Carbohydrate kinase PfkB" evidence="4">
    <location>
        <begin position="1"/>
        <end position="279"/>
    </location>
</feature>
<protein>
    <submittedName>
        <fullName evidence="5">PfkB domain protein</fullName>
    </submittedName>
</protein>
<dbReference type="PANTHER" id="PTHR43085:SF57">
    <property type="entry name" value="CARBOHYDRATE KINASE PFKB DOMAIN-CONTAINING PROTEIN"/>
    <property type="match status" value="1"/>
</dbReference>
<dbReference type="Pfam" id="PF00294">
    <property type="entry name" value="PfkB"/>
    <property type="match status" value="1"/>
</dbReference>
<dbReference type="SUPFAM" id="SSF53613">
    <property type="entry name" value="Ribokinase-like"/>
    <property type="match status" value="1"/>
</dbReference>
<dbReference type="HOGENOM" id="CLU_027634_6_3_10"/>
<comment type="similarity">
    <text evidence="1">Belongs to the carbohydrate kinase PfkB family.</text>
</comment>
<sequence>MKKIVCFGEILMDILPNGNQKIGGAPLNVAYHLKKLGVGSGIISRIGNDKEGEILLQFFKENKLPTDLLQRDGIYPTGRAIATLAGTNEMVYDIVFPSAWDFIAFDDTYRTILRTTDAFVFGSLATRNDVSRTSLYTILEYSSYKVFDINIRKPHADMAVIGDLLSKSNLVKLNEVETKLLGEHFDFGNMERQIVERLLEKFGVQEIIVTKGENGGTYYNAVTELNYQAVQVKVKDTVGSGDSFLAGFLKERVQGAPIEKCLDTGSKLSGLITSLEGGCPDYNIKDIGL</sequence>
<keyword evidence="2" id="KW-0808">Transferase</keyword>
<dbReference type="Proteomes" id="UP000000310">
    <property type="component" value="Chromosome"/>
</dbReference>
<dbReference type="PROSITE" id="PS00584">
    <property type="entry name" value="PFKB_KINASES_2"/>
    <property type="match status" value="1"/>
</dbReference>
<dbReference type="AlphaFoldDB" id="F0SE52"/>
<dbReference type="OrthoDB" id="9813569at2"/>
<keyword evidence="6" id="KW-1185">Reference proteome</keyword>
<dbReference type="GO" id="GO:0016301">
    <property type="term" value="F:kinase activity"/>
    <property type="evidence" value="ECO:0007669"/>
    <property type="project" value="UniProtKB-KW"/>
</dbReference>
<dbReference type="InterPro" id="IPR011611">
    <property type="entry name" value="PfkB_dom"/>
</dbReference>
<dbReference type="InterPro" id="IPR002173">
    <property type="entry name" value="Carboh/pur_kinase_PfkB_CS"/>
</dbReference>
<reference evidence="6" key="2">
    <citation type="submission" date="2011-02" db="EMBL/GenBank/DDBJ databases">
        <title>The complete genome of Pedobacter saltans DSM 12145.</title>
        <authorList>
            <consortium name="US DOE Joint Genome Institute (JGI-PGF)"/>
            <person name="Lucas S."/>
            <person name="Copeland A."/>
            <person name="Lapidus A."/>
            <person name="Bruce D."/>
            <person name="Goodwin L."/>
            <person name="Pitluck S."/>
            <person name="Kyrpides N."/>
            <person name="Mavromatis K."/>
            <person name="Pagani I."/>
            <person name="Ivanova N."/>
            <person name="Ovchinnikova G."/>
            <person name="Lu M."/>
            <person name="Detter J.C."/>
            <person name="Han C."/>
            <person name="Land M."/>
            <person name="Hauser L."/>
            <person name="Markowitz V."/>
            <person name="Cheng J.-F."/>
            <person name="Hugenholtz P."/>
            <person name="Woyke T."/>
            <person name="Wu D."/>
            <person name="Tindall B."/>
            <person name="Pomrenke H.G."/>
            <person name="Brambilla E."/>
            <person name="Klenk H.-P."/>
            <person name="Eisen J.A."/>
        </authorList>
    </citation>
    <scope>NUCLEOTIDE SEQUENCE [LARGE SCALE GENOMIC DNA]</scope>
    <source>
        <strain evidence="6">ATCC 51119 / DSM 12145 / JCM 21818 / LMG 10337 / NBRC 100064 / NCIMB 13643</strain>
    </source>
</reference>
<dbReference type="CDD" id="cd01167">
    <property type="entry name" value="bac_FRK"/>
    <property type="match status" value="1"/>
</dbReference>
<evidence type="ECO:0000313" key="5">
    <source>
        <dbReference type="EMBL" id="ADY52978.1"/>
    </source>
</evidence>
<dbReference type="PROSITE" id="PS00583">
    <property type="entry name" value="PFKB_KINASES_1"/>
    <property type="match status" value="1"/>
</dbReference>
<evidence type="ECO:0000256" key="2">
    <source>
        <dbReference type="ARBA" id="ARBA00022679"/>
    </source>
</evidence>
<name>F0SE52_PSESL</name>
<dbReference type="InterPro" id="IPR050306">
    <property type="entry name" value="PfkB_Carbo_kinase"/>
</dbReference>
<organism evidence="5 6">
    <name type="scientific">Pseudopedobacter saltans (strain ATCC 51119 / DSM 12145 / JCM 21818 / CCUG 39354 / LMG 10337 / NBRC 100064 / NCIMB 13643)</name>
    <name type="common">Pedobacter saltans</name>
    <dbReference type="NCBI Taxonomy" id="762903"/>
    <lineage>
        <taxon>Bacteria</taxon>
        <taxon>Pseudomonadati</taxon>
        <taxon>Bacteroidota</taxon>
        <taxon>Sphingobacteriia</taxon>
        <taxon>Sphingobacteriales</taxon>
        <taxon>Sphingobacteriaceae</taxon>
        <taxon>Pseudopedobacter</taxon>
    </lineage>
</organism>
<dbReference type="EMBL" id="CP002545">
    <property type="protein sequence ID" value="ADY52978.1"/>
    <property type="molecule type" value="Genomic_DNA"/>
</dbReference>